<dbReference type="GO" id="GO:0005829">
    <property type="term" value="C:cytosol"/>
    <property type="evidence" value="ECO:0007669"/>
    <property type="project" value="TreeGrafter"/>
</dbReference>
<evidence type="ECO:0000259" key="9">
    <source>
        <dbReference type="PROSITE" id="PS50972"/>
    </source>
</evidence>
<evidence type="ECO:0000256" key="8">
    <source>
        <dbReference type="ARBA" id="ARBA00022909"/>
    </source>
</evidence>
<keyword evidence="8" id="KW-0289">Folate biosynthesis</keyword>
<dbReference type="AlphaFoldDB" id="X1FZI5"/>
<dbReference type="GO" id="GO:0046656">
    <property type="term" value="P:folic acid biosynthetic process"/>
    <property type="evidence" value="ECO:0007669"/>
    <property type="project" value="UniProtKB-KW"/>
</dbReference>
<feature type="non-terminal residue" evidence="10">
    <location>
        <position position="1"/>
    </location>
</feature>
<keyword evidence="5" id="KW-0808">Transferase</keyword>
<dbReference type="PROSITE" id="PS50972">
    <property type="entry name" value="PTERIN_BINDING"/>
    <property type="match status" value="1"/>
</dbReference>
<dbReference type="NCBIfam" id="TIGR01496">
    <property type="entry name" value="DHPS"/>
    <property type="match status" value="1"/>
</dbReference>
<dbReference type="GO" id="GO:0004156">
    <property type="term" value="F:dihydropteroate synthase activity"/>
    <property type="evidence" value="ECO:0007669"/>
    <property type="project" value="UniProtKB-EC"/>
</dbReference>
<feature type="non-terminal residue" evidence="10">
    <location>
        <position position="281"/>
    </location>
</feature>
<dbReference type="Pfam" id="PF00809">
    <property type="entry name" value="Pterin_bind"/>
    <property type="match status" value="1"/>
</dbReference>
<evidence type="ECO:0000256" key="1">
    <source>
        <dbReference type="ARBA" id="ARBA00000012"/>
    </source>
</evidence>
<gene>
    <name evidence="10" type="ORF">S03H2_35824</name>
</gene>
<dbReference type="EC" id="2.5.1.15" evidence="4"/>
<evidence type="ECO:0000313" key="10">
    <source>
        <dbReference type="EMBL" id="GAH51056.1"/>
    </source>
</evidence>
<evidence type="ECO:0000256" key="5">
    <source>
        <dbReference type="ARBA" id="ARBA00022679"/>
    </source>
</evidence>
<name>X1FZI5_9ZZZZ</name>
<protein>
    <recommendedName>
        <fullName evidence="4">dihydropteroate synthase</fullName>
        <ecNumber evidence="4">2.5.1.15</ecNumber>
    </recommendedName>
</protein>
<organism evidence="10">
    <name type="scientific">marine sediment metagenome</name>
    <dbReference type="NCBI Taxonomy" id="412755"/>
    <lineage>
        <taxon>unclassified sequences</taxon>
        <taxon>metagenomes</taxon>
        <taxon>ecological metagenomes</taxon>
    </lineage>
</organism>
<dbReference type="EMBL" id="BARU01021937">
    <property type="protein sequence ID" value="GAH51056.1"/>
    <property type="molecule type" value="Genomic_DNA"/>
</dbReference>
<dbReference type="SUPFAM" id="SSF51717">
    <property type="entry name" value="Dihydropteroate synthetase-like"/>
    <property type="match status" value="1"/>
</dbReference>
<evidence type="ECO:0000256" key="4">
    <source>
        <dbReference type="ARBA" id="ARBA00012458"/>
    </source>
</evidence>
<evidence type="ECO:0000256" key="3">
    <source>
        <dbReference type="ARBA" id="ARBA00004763"/>
    </source>
</evidence>
<evidence type="ECO:0000256" key="7">
    <source>
        <dbReference type="ARBA" id="ARBA00022842"/>
    </source>
</evidence>
<comment type="catalytic activity">
    <reaction evidence="1">
        <text>(7,8-dihydropterin-6-yl)methyl diphosphate + 4-aminobenzoate = 7,8-dihydropteroate + diphosphate</text>
        <dbReference type="Rhea" id="RHEA:19949"/>
        <dbReference type="ChEBI" id="CHEBI:17836"/>
        <dbReference type="ChEBI" id="CHEBI:17839"/>
        <dbReference type="ChEBI" id="CHEBI:33019"/>
        <dbReference type="ChEBI" id="CHEBI:72950"/>
        <dbReference type="EC" id="2.5.1.15"/>
    </reaction>
</comment>
<feature type="domain" description="Pterin-binding" evidence="9">
    <location>
        <begin position="58"/>
        <end position="281"/>
    </location>
</feature>
<sequence>LVLVGNRRQFETLREHLRGETGDLAALGFSVADALERHARREFELVMGAYRLSVGPGPLLMGVVNVTPDSFSDGGKFLEADRAVAQARRLVDEGADLLDIGGESSRPGSDPVSEAEEMRRVLPVVETLAEAVAVPLSIDTRHARVAREAVAAGAALVNDVTGLQGDPEMARAVAETGAGIVIMHILGEPKTMQQNPHYDHLMADVVRYLRRGMALAEEAGVPENRILVDPGIGFGKTLKHNLEILAQLGHIRSLGRPILVGPSRKRFIGELTGVEAPAERT</sequence>
<keyword evidence="6" id="KW-0479">Metal-binding</keyword>
<dbReference type="InterPro" id="IPR011005">
    <property type="entry name" value="Dihydropteroate_synth-like_sf"/>
</dbReference>
<evidence type="ECO:0000256" key="2">
    <source>
        <dbReference type="ARBA" id="ARBA00001946"/>
    </source>
</evidence>
<dbReference type="PROSITE" id="PS00793">
    <property type="entry name" value="DHPS_2"/>
    <property type="match status" value="1"/>
</dbReference>
<dbReference type="PROSITE" id="PS00792">
    <property type="entry name" value="DHPS_1"/>
    <property type="match status" value="1"/>
</dbReference>
<comment type="cofactor">
    <cofactor evidence="2">
        <name>Mg(2+)</name>
        <dbReference type="ChEBI" id="CHEBI:18420"/>
    </cofactor>
</comment>
<keyword evidence="7" id="KW-0460">Magnesium</keyword>
<evidence type="ECO:0000256" key="6">
    <source>
        <dbReference type="ARBA" id="ARBA00022723"/>
    </source>
</evidence>
<accession>X1FZI5</accession>
<dbReference type="PANTHER" id="PTHR20941">
    <property type="entry name" value="FOLATE SYNTHESIS PROTEINS"/>
    <property type="match status" value="1"/>
</dbReference>
<dbReference type="PANTHER" id="PTHR20941:SF1">
    <property type="entry name" value="FOLIC ACID SYNTHESIS PROTEIN FOL1"/>
    <property type="match status" value="1"/>
</dbReference>
<comment type="caution">
    <text evidence="10">The sequence shown here is derived from an EMBL/GenBank/DDBJ whole genome shotgun (WGS) entry which is preliminary data.</text>
</comment>
<proteinExistence type="predicted"/>
<dbReference type="InterPro" id="IPR006390">
    <property type="entry name" value="DHP_synth_dom"/>
</dbReference>
<dbReference type="Gene3D" id="3.20.20.20">
    <property type="entry name" value="Dihydropteroate synthase-like"/>
    <property type="match status" value="1"/>
</dbReference>
<reference evidence="10" key="1">
    <citation type="journal article" date="2014" name="Front. Microbiol.">
        <title>High frequency of phylogenetically diverse reductive dehalogenase-homologous genes in deep subseafloor sedimentary metagenomes.</title>
        <authorList>
            <person name="Kawai M."/>
            <person name="Futagami T."/>
            <person name="Toyoda A."/>
            <person name="Takaki Y."/>
            <person name="Nishi S."/>
            <person name="Hori S."/>
            <person name="Arai W."/>
            <person name="Tsubouchi T."/>
            <person name="Morono Y."/>
            <person name="Uchiyama I."/>
            <person name="Ito T."/>
            <person name="Fujiyama A."/>
            <person name="Inagaki F."/>
            <person name="Takami H."/>
        </authorList>
    </citation>
    <scope>NUCLEOTIDE SEQUENCE</scope>
    <source>
        <strain evidence="10">Expedition CK06-06</strain>
    </source>
</reference>
<dbReference type="InterPro" id="IPR045031">
    <property type="entry name" value="DHP_synth-like"/>
</dbReference>
<comment type="pathway">
    <text evidence="3">Cofactor biosynthesis; tetrahydrofolate biosynthesis; 7,8-dihydrofolate from 2-amino-4-hydroxy-6-hydroxymethyl-7,8-dihydropteridine diphosphate and 4-aminobenzoate: step 1/2.</text>
</comment>
<dbReference type="GO" id="GO:0046654">
    <property type="term" value="P:tetrahydrofolate biosynthetic process"/>
    <property type="evidence" value="ECO:0007669"/>
    <property type="project" value="TreeGrafter"/>
</dbReference>
<dbReference type="GO" id="GO:0046872">
    <property type="term" value="F:metal ion binding"/>
    <property type="evidence" value="ECO:0007669"/>
    <property type="project" value="UniProtKB-KW"/>
</dbReference>
<dbReference type="CDD" id="cd00739">
    <property type="entry name" value="DHPS"/>
    <property type="match status" value="1"/>
</dbReference>
<dbReference type="InterPro" id="IPR000489">
    <property type="entry name" value="Pterin-binding_dom"/>
</dbReference>